<name>A0ABW1RA71_9LACO</name>
<evidence type="ECO:0000313" key="2">
    <source>
        <dbReference type="Proteomes" id="UP001596289"/>
    </source>
</evidence>
<sequence>MEEYDFVQTIYHADFAENNSNFIDNNVLLSSREDGNWCGRGMYFWDNLSNARYWQNKKKKHSNRDVTISQASLRCYGTEILDLTDDDSAKALYRAAVHYKSKIGFDVDLCKLGAVINFVHQALIDDQQKAFSVVKLAGVYGRNKEENLIESYERAYDKGRKSPHATSRLKIIYSVRHEGLLFSQCLYHS</sequence>
<reference evidence="2" key="1">
    <citation type="journal article" date="2019" name="Int. J. Syst. Evol. Microbiol.">
        <title>The Global Catalogue of Microorganisms (GCM) 10K type strain sequencing project: providing services to taxonomists for standard genome sequencing and annotation.</title>
        <authorList>
            <consortium name="The Broad Institute Genomics Platform"/>
            <consortium name="The Broad Institute Genome Sequencing Center for Infectious Disease"/>
            <person name="Wu L."/>
            <person name="Ma J."/>
        </authorList>
    </citation>
    <scope>NUCLEOTIDE SEQUENCE [LARGE SCALE GENOMIC DNA]</scope>
    <source>
        <strain evidence="2">CCM 8904</strain>
    </source>
</reference>
<dbReference type="EMBL" id="JBHSSL010000018">
    <property type="protein sequence ID" value="MFC6169366.1"/>
    <property type="molecule type" value="Genomic_DNA"/>
</dbReference>
<organism evidence="1 2">
    <name type="scientific">Loigolactobacillus jiayinensis</name>
    <dbReference type="NCBI Taxonomy" id="2486016"/>
    <lineage>
        <taxon>Bacteria</taxon>
        <taxon>Bacillati</taxon>
        <taxon>Bacillota</taxon>
        <taxon>Bacilli</taxon>
        <taxon>Lactobacillales</taxon>
        <taxon>Lactobacillaceae</taxon>
        <taxon>Loigolactobacillus</taxon>
    </lineage>
</organism>
<comment type="caution">
    <text evidence="1">The sequence shown here is derived from an EMBL/GenBank/DDBJ whole genome shotgun (WGS) entry which is preliminary data.</text>
</comment>
<dbReference type="Proteomes" id="UP001596289">
    <property type="component" value="Unassembled WGS sequence"/>
</dbReference>
<evidence type="ECO:0000313" key="1">
    <source>
        <dbReference type="EMBL" id="MFC6169366.1"/>
    </source>
</evidence>
<accession>A0ABW1RA71</accession>
<dbReference type="RefSeq" id="WP_125553098.1">
    <property type="nucleotide sequence ID" value="NZ_JBHSSL010000018.1"/>
</dbReference>
<proteinExistence type="predicted"/>
<protein>
    <submittedName>
        <fullName evidence="1">Uncharacterized protein</fullName>
    </submittedName>
</protein>
<keyword evidence="2" id="KW-1185">Reference proteome</keyword>
<gene>
    <name evidence="1" type="ORF">ACFQGP_02095</name>
</gene>